<proteinExistence type="predicted"/>
<evidence type="ECO:0008006" key="3">
    <source>
        <dbReference type="Google" id="ProtNLM"/>
    </source>
</evidence>
<comment type="caution">
    <text evidence="1">The sequence shown here is derived from an EMBL/GenBank/DDBJ whole genome shotgun (WGS) entry which is preliminary data.</text>
</comment>
<dbReference type="Proteomes" id="UP001146120">
    <property type="component" value="Unassembled WGS sequence"/>
</dbReference>
<dbReference type="PANTHER" id="PTHR40866:SF1">
    <property type="entry name" value="BED-TYPE DOMAIN-CONTAINING PROTEIN"/>
    <property type="match status" value="1"/>
</dbReference>
<sequence>CVELTCCASHRFNLAIENYLVKFEPILAKIANRMRHLSTLQFRVAMKKVTPLQPMLRNEARWSSTFAMVERWSCLHEDLQRAGPWHFAEVNYSIMS</sequence>
<name>A0AAV2YQS7_9STRA</name>
<feature type="non-terminal residue" evidence="1">
    <location>
        <position position="1"/>
    </location>
</feature>
<evidence type="ECO:0000313" key="2">
    <source>
        <dbReference type="Proteomes" id="UP001146120"/>
    </source>
</evidence>
<reference evidence="1" key="1">
    <citation type="submission" date="2022-11" db="EMBL/GenBank/DDBJ databases">
        <authorList>
            <person name="Morgan W.R."/>
            <person name="Tartar A."/>
        </authorList>
    </citation>
    <scope>NUCLEOTIDE SEQUENCE</scope>
    <source>
        <strain evidence="1">ARSEF 373</strain>
    </source>
</reference>
<dbReference type="AlphaFoldDB" id="A0AAV2YQS7"/>
<evidence type="ECO:0000313" key="1">
    <source>
        <dbReference type="EMBL" id="DAZ95663.1"/>
    </source>
</evidence>
<reference evidence="1" key="2">
    <citation type="journal article" date="2023" name="Microbiol Resour">
        <title>Decontamination and Annotation of the Draft Genome Sequence of the Oomycete Lagenidium giganteum ARSEF 373.</title>
        <authorList>
            <person name="Morgan W.R."/>
            <person name="Tartar A."/>
        </authorList>
    </citation>
    <scope>NUCLEOTIDE SEQUENCE</scope>
    <source>
        <strain evidence="1">ARSEF 373</strain>
    </source>
</reference>
<organism evidence="1 2">
    <name type="scientific">Lagenidium giganteum</name>
    <dbReference type="NCBI Taxonomy" id="4803"/>
    <lineage>
        <taxon>Eukaryota</taxon>
        <taxon>Sar</taxon>
        <taxon>Stramenopiles</taxon>
        <taxon>Oomycota</taxon>
        <taxon>Peronosporomycetes</taxon>
        <taxon>Pythiales</taxon>
        <taxon>Pythiaceae</taxon>
    </lineage>
</organism>
<accession>A0AAV2YQS7</accession>
<dbReference type="PANTHER" id="PTHR40866">
    <property type="entry name" value="BED-TYPE DOMAIN-CONTAINING PROTEIN"/>
    <property type="match status" value="1"/>
</dbReference>
<gene>
    <name evidence="1" type="ORF">N0F65_002460</name>
</gene>
<keyword evidence="2" id="KW-1185">Reference proteome</keyword>
<protein>
    <recommendedName>
        <fullName evidence="3">Transposase</fullName>
    </recommendedName>
</protein>
<dbReference type="EMBL" id="DAKRPA010000195">
    <property type="protein sequence ID" value="DAZ95663.1"/>
    <property type="molecule type" value="Genomic_DNA"/>
</dbReference>